<feature type="transmembrane region" description="Helical" evidence="1">
    <location>
        <begin position="31"/>
        <end position="49"/>
    </location>
</feature>
<keyword evidence="1" id="KW-1133">Transmembrane helix</keyword>
<keyword evidence="1" id="KW-0812">Transmembrane</keyword>
<accession>A0A2P4PGB7</accession>
<evidence type="ECO:0000313" key="2">
    <source>
        <dbReference type="EMBL" id="POG64438.1"/>
    </source>
</evidence>
<feature type="transmembrane region" description="Helical" evidence="1">
    <location>
        <begin position="56"/>
        <end position="78"/>
    </location>
</feature>
<name>A0A2P4PGB7_RHIID</name>
<protein>
    <submittedName>
        <fullName evidence="2">Uncharacterized protein</fullName>
    </submittedName>
</protein>
<dbReference type="Proteomes" id="UP000018888">
    <property type="component" value="Unassembled WGS sequence"/>
</dbReference>
<reference evidence="2 3" key="2">
    <citation type="journal article" date="2018" name="New Phytol.">
        <title>High intraspecific genome diversity in the model arbuscular mycorrhizal symbiont Rhizophagus irregularis.</title>
        <authorList>
            <person name="Chen E.C.H."/>
            <person name="Morin E."/>
            <person name="Beaudet D."/>
            <person name="Noel J."/>
            <person name="Yildirir G."/>
            <person name="Ndikumana S."/>
            <person name="Charron P."/>
            <person name="St-Onge C."/>
            <person name="Giorgi J."/>
            <person name="Kruger M."/>
            <person name="Marton T."/>
            <person name="Ropars J."/>
            <person name="Grigoriev I.V."/>
            <person name="Hainaut M."/>
            <person name="Henrissat B."/>
            <person name="Roux C."/>
            <person name="Martin F."/>
            <person name="Corradi N."/>
        </authorList>
    </citation>
    <scope>NUCLEOTIDE SEQUENCE [LARGE SCALE GENOMIC DNA]</scope>
    <source>
        <strain evidence="2 3">DAOM 197198</strain>
    </source>
</reference>
<keyword evidence="1" id="KW-0472">Membrane</keyword>
<reference evidence="2 3" key="1">
    <citation type="journal article" date="2013" name="Proc. Natl. Acad. Sci. U.S.A.">
        <title>Genome of an arbuscular mycorrhizal fungus provides insight into the oldest plant symbiosis.</title>
        <authorList>
            <person name="Tisserant E."/>
            <person name="Malbreil M."/>
            <person name="Kuo A."/>
            <person name="Kohler A."/>
            <person name="Symeonidi A."/>
            <person name="Balestrini R."/>
            <person name="Charron P."/>
            <person name="Duensing N."/>
            <person name="Frei Dit Frey N."/>
            <person name="Gianinazzi-Pearson V."/>
            <person name="Gilbert L.B."/>
            <person name="Handa Y."/>
            <person name="Herr J.R."/>
            <person name="Hijri M."/>
            <person name="Koul R."/>
            <person name="Kawaguchi M."/>
            <person name="Krajinski F."/>
            <person name="Lammers P.J."/>
            <person name="Masclaux F.G."/>
            <person name="Murat C."/>
            <person name="Morin E."/>
            <person name="Ndikumana S."/>
            <person name="Pagni M."/>
            <person name="Petitpierre D."/>
            <person name="Requena N."/>
            <person name="Rosikiewicz P."/>
            <person name="Riley R."/>
            <person name="Saito K."/>
            <person name="San Clemente H."/>
            <person name="Shapiro H."/>
            <person name="van Tuinen D."/>
            <person name="Becard G."/>
            <person name="Bonfante P."/>
            <person name="Paszkowski U."/>
            <person name="Shachar-Hill Y.Y."/>
            <person name="Tuskan G.A."/>
            <person name="Young P.W."/>
            <person name="Sanders I.R."/>
            <person name="Henrissat B."/>
            <person name="Rensing S.A."/>
            <person name="Grigoriev I.V."/>
            <person name="Corradi N."/>
            <person name="Roux C."/>
            <person name="Martin F."/>
        </authorList>
    </citation>
    <scope>NUCLEOTIDE SEQUENCE [LARGE SCALE GENOMIC DNA]</scope>
    <source>
        <strain evidence="2 3">DAOM 197198</strain>
    </source>
</reference>
<gene>
    <name evidence="2" type="ORF">GLOIN_2v1676025</name>
</gene>
<sequence length="84" mass="10135">MILFCLFHHSLHKIIMCCHKLSYISTLHTSILYHMNISFYHLILILRNIHHDFCSFFLLLLLIHFYFVLSSLHFVFLLNLCNVL</sequence>
<keyword evidence="3" id="KW-1185">Reference proteome</keyword>
<dbReference type="EMBL" id="AUPC02000241">
    <property type="protein sequence ID" value="POG64438.1"/>
    <property type="molecule type" value="Genomic_DNA"/>
</dbReference>
<evidence type="ECO:0000256" key="1">
    <source>
        <dbReference type="SAM" id="Phobius"/>
    </source>
</evidence>
<organism evidence="2 3">
    <name type="scientific">Rhizophagus irregularis (strain DAOM 181602 / DAOM 197198 / MUCL 43194)</name>
    <name type="common">Arbuscular mycorrhizal fungus</name>
    <name type="synonym">Glomus intraradices</name>
    <dbReference type="NCBI Taxonomy" id="747089"/>
    <lineage>
        <taxon>Eukaryota</taxon>
        <taxon>Fungi</taxon>
        <taxon>Fungi incertae sedis</taxon>
        <taxon>Mucoromycota</taxon>
        <taxon>Glomeromycotina</taxon>
        <taxon>Glomeromycetes</taxon>
        <taxon>Glomerales</taxon>
        <taxon>Glomeraceae</taxon>
        <taxon>Rhizophagus</taxon>
    </lineage>
</organism>
<proteinExistence type="predicted"/>
<dbReference type="AlphaFoldDB" id="A0A2P4PGB7"/>
<comment type="caution">
    <text evidence="2">The sequence shown here is derived from an EMBL/GenBank/DDBJ whole genome shotgun (WGS) entry which is preliminary data.</text>
</comment>
<evidence type="ECO:0000313" key="3">
    <source>
        <dbReference type="Proteomes" id="UP000018888"/>
    </source>
</evidence>